<dbReference type="GO" id="GO:0003677">
    <property type="term" value="F:DNA binding"/>
    <property type="evidence" value="ECO:0007669"/>
    <property type="project" value="UniProtKB-KW"/>
</dbReference>
<dbReference type="PROSITE" id="PS50110">
    <property type="entry name" value="RESPONSE_REGULATORY"/>
    <property type="match status" value="1"/>
</dbReference>
<dbReference type="EMBL" id="LR746496">
    <property type="protein sequence ID" value="CAA7600749.1"/>
    <property type="molecule type" value="Genomic_DNA"/>
</dbReference>
<dbReference type="KEGG" id="aacx:DEACI_1402"/>
<dbReference type="GO" id="GO:0006355">
    <property type="term" value="P:regulation of DNA-templated transcription"/>
    <property type="evidence" value="ECO:0007669"/>
    <property type="project" value="InterPro"/>
</dbReference>
<dbReference type="RefSeq" id="WP_306425063.1">
    <property type="nucleotide sequence ID" value="NZ_CDGJ01000075.1"/>
</dbReference>
<feature type="modified residue" description="4-aspartylphosphate" evidence="7">
    <location>
        <position position="56"/>
    </location>
</feature>
<evidence type="ECO:0000256" key="6">
    <source>
        <dbReference type="ARBA" id="ARBA00024867"/>
    </source>
</evidence>
<dbReference type="AlphaFoldDB" id="A0A8S0W7G9"/>
<comment type="function">
    <text evidence="6">May play the central regulatory role in sporulation. It may be an element of the effector pathway responsible for the activation of sporulation genes in response to nutritional stress. Spo0A may act in concert with spo0H (a sigma factor) to control the expression of some genes that are critical to the sporulation process.</text>
</comment>
<feature type="domain" description="HTH luxR-type" evidence="8">
    <location>
        <begin position="153"/>
        <end position="218"/>
    </location>
</feature>
<sequence length="223" mass="25408">MQLIRVMIAEDFQLLREDLYELVESQNDMTVVGTAASGQEIIELSRKTLCDVFLMDIEMETVNAGILAAEEILKEKPDQNIIFLTVHETENMIFSAMGTGAVDYVIKGGYDADLLEHIRRAYAGKPVMEGQIQAKILREYSRLRRSERSLLFFINNISQLTPAERELVRFLLQGKKPGEIAQIRCVELVTVKTQIKSMLKKFGCSRTKEVVKMIEDLNISNLF</sequence>
<dbReference type="InterPro" id="IPR001789">
    <property type="entry name" value="Sig_transdc_resp-reg_receiver"/>
</dbReference>
<evidence type="ECO:0000313" key="11">
    <source>
        <dbReference type="EMBL" id="CEJ07989.1"/>
    </source>
</evidence>
<dbReference type="InterPro" id="IPR039420">
    <property type="entry name" value="WalR-like"/>
</dbReference>
<evidence type="ECO:0000256" key="3">
    <source>
        <dbReference type="ARBA" id="ARBA00023015"/>
    </source>
</evidence>
<reference evidence="11" key="1">
    <citation type="submission" date="2014-11" db="EMBL/GenBank/DDBJ databases">
        <authorList>
            <person name="Hornung B.V."/>
        </authorList>
    </citation>
    <scope>NUCLEOTIDE SEQUENCE</scope>
    <source>
        <strain evidence="11">INE</strain>
    </source>
</reference>
<dbReference type="CDD" id="cd17535">
    <property type="entry name" value="REC_NarL-like"/>
    <property type="match status" value="1"/>
</dbReference>
<dbReference type="GO" id="GO:0000160">
    <property type="term" value="P:phosphorelay signal transduction system"/>
    <property type="evidence" value="ECO:0007669"/>
    <property type="project" value="InterPro"/>
</dbReference>
<dbReference type="InterPro" id="IPR011006">
    <property type="entry name" value="CheY-like_superfamily"/>
</dbReference>
<dbReference type="SUPFAM" id="SSF46894">
    <property type="entry name" value="C-terminal effector domain of the bipartite response regulators"/>
    <property type="match status" value="1"/>
</dbReference>
<keyword evidence="3" id="KW-0805">Transcription regulation</keyword>
<evidence type="ECO:0000256" key="7">
    <source>
        <dbReference type="PROSITE-ProRule" id="PRU00169"/>
    </source>
</evidence>
<dbReference type="InterPro" id="IPR016032">
    <property type="entry name" value="Sig_transdc_resp-reg_C-effctor"/>
</dbReference>
<name>A0A8S0W7G9_9FIRM</name>
<accession>A0A8S0W7G9</accession>
<dbReference type="PANTHER" id="PTHR43214">
    <property type="entry name" value="TWO-COMPONENT RESPONSE REGULATOR"/>
    <property type="match status" value="1"/>
</dbReference>
<evidence type="ECO:0000259" key="8">
    <source>
        <dbReference type="PROSITE" id="PS50043"/>
    </source>
</evidence>
<evidence type="ECO:0000313" key="10">
    <source>
        <dbReference type="EMBL" id="CAA7600749.1"/>
    </source>
</evidence>
<gene>
    <name evidence="10" type="ORF">DEACI_1402</name>
    <name evidence="11" type="ORF">DEACI_2464</name>
</gene>
<dbReference type="SMART" id="SM00421">
    <property type="entry name" value="HTH_LUXR"/>
    <property type="match status" value="1"/>
</dbReference>
<evidence type="ECO:0000256" key="5">
    <source>
        <dbReference type="ARBA" id="ARBA00023163"/>
    </source>
</evidence>
<evidence type="ECO:0000259" key="9">
    <source>
        <dbReference type="PROSITE" id="PS50110"/>
    </source>
</evidence>
<keyword evidence="4" id="KW-0238">DNA-binding</keyword>
<reference evidence="10" key="2">
    <citation type="submission" date="2020-01" db="EMBL/GenBank/DDBJ databases">
        <authorList>
            <person name="Hornung B."/>
        </authorList>
    </citation>
    <scope>NUCLEOTIDE SEQUENCE</scope>
    <source>
        <strain evidence="10">PacBioINE</strain>
    </source>
</reference>
<organism evidence="10">
    <name type="scientific">Acididesulfobacillus acetoxydans</name>
    <dbReference type="NCBI Taxonomy" id="1561005"/>
    <lineage>
        <taxon>Bacteria</taxon>
        <taxon>Bacillati</taxon>
        <taxon>Bacillota</taxon>
        <taxon>Clostridia</taxon>
        <taxon>Eubacteriales</taxon>
        <taxon>Peptococcaceae</taxon>
        <taxon>Acididesulfobacillus</taxon>
    </lineage>
</organism>
<dbReference type="Pfam" id="PF00072">
    <property type="entry name" value="Response_reg"/>
    <property type="match status" value="1"/>
</dbReference>
<dbReference type="PROSITE" id="PS50043">
    <property type="entry name" value="HTH_LUXR_2"/>
    <property type="match status" value="1"/>
</dbReference>
<dbReference type="Gene3D" id="3.40.50.2300">
    <property type="match status" value="1"/>
</dbReference>
<protein>
    <recommendedName>
        <fullName evidence="1">Stage 0 sporulation protein A homolog</fullName>
    </recommendedName>
</protein>
<evidence type="ECO:0000256" key="1">
    <source>
        <dbReference type="ARBA" id="ARBA00018672"/>
    </source>
</evidence>
<dbReference type="SUPFAM" id="SSF52172">
    <property type="entry name" value="CheY-like"/>
    <property type="match status" value="1"/>
</dbReference>
<evidence type="ECO:0000256" key="2">
    <source>
        <dbReference type="ARBA" id="ARBA00022553"/>
    </source>
</evidence>
<feature type="domain" description="Response regulatory" evidence="9">
    <location>
        <begin position="5"/>
        <end position="122"/>
    </location>
</feature>
<keyword evidence="2 7" id="KW-0597">Phosphoprotein</keyword>
<dbReference type="EMBL" id="CDGJ01000075">
    <property type="protein sequence ID" value="CEJ07989.1"/>
    <property type="molecule type" value="Genomic_DNA"/>
</dbReference>
<keyword evidence="5" id="KW-0804">Transcription</keyword>
<dbReference type="Proteomes" id="UP001071230">
    <property type="component" value="Unassembled WGS sequence"/>
</dbReference>
<dbReference type="SMART" id="SM00448">
    <property type="entry name" value="REC"/>
    <property type="match status" value="1"/>
</dbReference>
<dbReference type="InterPro" id="IPR058245">
    <property type="entry name" value="NreC/VraR/RcsB-like_REC"/>
</dbReference>
<evidence type="ECO:0000256" key="4">
    <source>
        <dbReference type="ARBA" id="ARBA00023125"/>
    </source>
</evidence>
<keyword evidence="12" id="KW-1185">Reference proteome</keyword>
<dbReference type="InterPro" id="IPR000792">
    <property type="entry name" value="Tscrpt_reg_LuxR_C"/>
</dbReference>
<dbReference type="Proteomes" id="UP000836597">
    <property type="component" value="Chromosome"/>
</dbReference>
<proteinExistence type="predicted"/>
<evidence type="ECO:0000313" key="12">
    <source>
        <dbReference type="Proteomes" id="UP001071230"/>
    </source>
</evidence>